<evidence type="ECO:0000313" key="1">
    <source>
        <dbReference type="EMBL" id="KAL3958275.1"/>
    </source>
</evidence>
<reference evidence="1" key="1">
    <citation type="submission" date="2024-12" db="EMBL/GenBank/DDBJ databases">
        <title>Comparative genomics and development of molecular markers within Purpureocillium lilacinum and among Purpureocillium species.</title>
        <authorList>
            <person name="Yeh Z.-Y."/>
            <person name="Ni N.-T."/>
            <person name="Lo P.-H."/>
            <person name="Mushyakhwo K."/>
            <person name="Lin C.-F."/>
            <person name="Nai Y.-S."/>
        </authorList>
    </citation>
    <scope>NUCLEOTIDE SEQUENCE</scope>
    <source>
        <strain evidence="1">NCHU-NPUST-175</strain>
    </source>
</reference>
<protein>
    <submittedName>
        <fullName evidence="1">Uncharacterized protein</fullName>
    </submittedName>
</protein>
<dbReference type="EMBL" id="JBGNUJ010000006">
    <property type="protein sequence ID" value="KAL3958275.1"/>
    <property type="molecule type" value="Genomic_DNA"/>
</dbReference>
<name>A0ACC4DPG6_PURLI</name>
<evidence type="ECO:0000313" key="2">
    <source>
        <dbReference type="Proteomes" id="UP001638806"/>
    </source>
</evidence>
<proteinExistence type="predicted"/>
<organism evidence="1 2">
    <name type="scientific">Purpureocillium lilacinum</name>
    <name type="common">Paecilomyces lilacinus</name>
    <dbReference type="NCBI Taxonomy" id="33203"/>
    <lineage>
        <taxon>Eukaryota</taxon>
        <taxon>Fungi</taxon>
        <taxon>Dikarya</taxon>
        <taxon>Ascomycota</taxon>
        <taxon>Pezizomycotina</taxon>
        <taxon>Sordariomycetes</taxon>
        <taxon>Hypocreomycetidae</taxon>
        <taxon>Hypocreales</taxon>
        <taxon>Ophiocordycipitaceae</taxon>
        <taxon>Purpureocillium</taxon>
    </lineage>
</organism>
<accession>A0ACC4DPG6</accession>
<sequence length="230" mass="24098">MERNNGRARVDDDGDDDDDEVVPSLPPLLVRVAQAGGAAPKALLSSRPGRMTSFRTLRGLGLLAIGRHATGVPGKLVLHSVPRRDGGAIGGGGGGPPAGRDRALGTGCGEWFRVSDVSLAVLSLCLPYLTMSNSEVQSRQHPACTGARALQAQSVKPAPCKCAPSEQSGQHYRDRRRCRSGSGEESVPSAARASFHRRWGFGAGAAPHSVWALDSAVARPQPKIQIETPG</sequence>
<gene>
    <name evidence="1" type="ORF">ACCO45_006437</name>
</gene>
<comment type="caution">
    <text evidence="1">The sequence shown here is derived from an EMBL/GenBank/DDBJ whole genome shotgun (WGS) entry which is preliminary data.</text>
</comment>
<dbReference type="Proteomes" id="UP001638806">
    <property type="component" value="Unassembled WGS sequence"/>
</dbReference>
<keyword evidence="2" id="KW-1185">Reference proteome</keyword>